<dbReference type="EMBL" id="GL379829">
    <property type="protein sequence ID" value="EGT50550.1"/>
    <property type="molecule type" value="Genomic_DNA"/>
</dbReference>
<proteinExistence type="predicted"/>
<dbReference type="HOGENOM" id="CLU_1697066_0_0_1"/>
<accession>G0N284</accession>
<dbReference type="InParanoid" id="G0N284"/>
<keyword evidence="2" id="KW-1185">Reference proteome</keyword>
<evidence type="ECO:0000313" key="1">
    <source>
        <dbReference type="EMBL" id="EGT50550.1"/>
    </source>
</evidence>
<evidence type="ECO:0000313" key="2">
    <source>
        <dbReference type="Proteomes" id="UP000008068"/>
    </source>
</evidence>
<dbReference type="AlphaFoldDB" id="G0N284"/>
<organism evidence="2">
    <name type="scientific">Caenorhabditis brenneri</name>
    <name type="common">Nematode worm</name>
    <dbReference type="NCBI Taxonomy" id="135651"/>
    <lineage>
        <taxon>Eukaryota</taxon>
        <taxon>Metazoa</taxon>
        <taxon>Ecdysozoa</taxon>
        <taxon>Nematoda</taxon>
        <taxon>Chromadorea</taxon>
        <taxon>Rhabditida</taxon>
        <taxon>Rhabditina</taxon>
        <taxon>Rhabditomorpha</taxon>
        <taxon>Rhabditoidea</taxon>
        <taxon>Rhabditidae</taxon>
        <taxon>Peloderinae</taxon>
        <taxon>Caenorhabditis</taxon>
    </lineage>
</organism>
<gene>
    <name evidence="1" type="ORF">CAEBREN_01462</name>
</gene>
<name>G0N284_CAEBE</name>
<protein>
    <submittedName>
        <fullName evidence="1">Uncharacterized protein</fullName>
    </submittedName>
</protein>
<sequence>MRVRLFWSLKSKKTLKIFNFLTLSGKLEKIEVNGYHHRVLRLKLHKDKSNMPSQLCSTSWYSPSNLSRYPAGKLFDAPPPFIAVPNYGASIMILSNSMQLKPDSYSSIPTRSNVRAARSYWKWQKKLSGAKLAVSSSSEMLVAVHSSTSVGKKEK</sequence>
<dbReference type="Proteomes" id="UP000008068">
    <property type="component" value="Unassembled WGS sequence"/>
</dbReference>
<reference evidence="2" key="1">
    <citation type="submission" date="2011-07" db="EMBL/GenBank/DDBJ databases">
        <authorList>
            <consortium name="Caenorhabditis brenneri Sequencing and Analysis Consortium"/>
            <person name="Wilson R.K."/>
        </authorList>
    </citation>
    <scope>NUCLEOTIDE SEQUENCE [LARGE SCALE GENOMIC DNA]</scope>
    <source>
        <strain evidence="2">PB2801</strain>
    </source>
</reference>